<dbReference type="EMBL" id="JAVFWL010000004">
    <property type="protein sequence ID" value="KAK6751938.1"/>
    <property type="molecule type" value="Genomic_DNA"/>
</dbReference>
<comment type="caution">
    <text evidence="2">The sequence shown here is derived from an EMBL/GenBank/DDBJ whole genome shotgun (WGS) entry which is preliminary data.</text>
</comment>
<organism evidence="2 3">
    <name type="scientific">Necator americanus</name>
    <name type="common">Human hookworm</name>
    <dbReference type="NCBI Taxonomy" id="51031"/>
    <lineage>
        <taxon>Eukaryota</taxon>
        <taxon>Metazoa</taxon>
        <taxon>Ecdysozoa</taxon>
        <taxon>Nematoda</taxon>
        <taxon>Chromadorea</taxon>
        <taxon>Rhabditida</taxon>
        <taxon>Rhabditina</taxon>
        <taxon>Rhabditomorpha</taxon>
        <taxon>Strongyloidea</taxon>
        <taxon>Ancylostomatidae</taxon>
        <taxon>Bunostominae</taxon>
        <taxon>Necator</taxon>
    </lineage>
</organism>
<proteinExistence type="predicted"/>
<reference evidence="2 3" key="1">
    <citation type="submission" date="2023-08" db="EMBL/GenBank/DDBJ databases">
        <title>A Necator americanus chromosomal reference genome.</title>
        <authorList>
            <person name="Ilik V."/>
            <person name="Petrzelkova K.J."/>
            <person name="Pardy F."/>
            <person name="Fuh T."/>
            <person name="Niatou-Singa F.S."/>
            <person name="Gouil Q."/>
            <person name="Baker L."/>
            <person name="Ritchie M.E."/>
            <person name="Jex A.R."/>
            <person name="Gazzola D."/>
            <person name="Li H."/>
            <person name="Toshio Fujiwara R."/>
            <person name="Zhan B."/>
            <person name="Aroian R.V."/>
            <person name="Pafco B."/>
            <person name="Schwarz E.M."/>
        </authorList>
    </citation>
    <scope>NUCLEOTIDE SEQUENCE [LARGE SCALE GENOMIC DNA]</scope>
    <source>
        <strain evidence="2 3">Aroian</strain>
        <tissue evidence="2">Whole animal</tissue>
    </source>
</reference>
<name>A0ABR1DNX9_NECAM</name>
<accession>A0ABR1DNX9</accession>
<evidence type="ECO:0000313" key="3">
    <source>
        <dbReference type="Proteomes" id="UP001303046"/>
    </source>
</evidence>
<feature type="region of interest" description="Disordered" evidence="1">
    <location>
        <begin position="41"/>
        <end position="61"/>
    </location>
</feature>
<keyword evidence="3" id="KW-1185">Reference proteome</keyword>
<dbReference type="Proteomes" id="UP001303046">
    <property type="component" value="Unassembled WGS sequence"/>
</dbReference>
<sequence length="99" mass="11110">MLRPLRNRLDYCSITLPSCSKSSFRDSERTLSLALDGDAIDEVTPPENINEAGRAGGPHKRRIEKPCAGYYQGDGRDITKEMTRILQEGTGKNEKDRQN</sequence>
<evidence type="ECO:0000256" key="1">
    <source>
        <dbReference type="SAM" id="MobiDB-lite"/>
    </source>
</evidence>
<protein>
    <submittedName>
        <fullName evidence="2">Uncharacterized protein</fullName>
    </submittedName>
</protein>
<gene>
    <name evidence="2" type="primary">Necator_chrIV.g16682</name>
    <name evidence="2" type="ORF">RB195_003385</name>
</gene>
<evidence type="ECO:0000313" key="2">
    <source>
        <dbReference type="EMBL" id="KAK6751938.1"/>
    </source>
</evidence>